<sequence>MEDRSPIHMTQVSNDEGQSHNIHKPQWSANSPSLNPIKNVWFKIKYMVTHLFNPMKMEELKANVNAAWEEIPFKYLDNVLVSLPHRMQAVFNVNGVPVQW</sequence>
<feature type="region of interest" description="Disordered" evidence="1">
    <location>
        <begin position="1"/>
        <end position="30"/>
    </location>
</feature>
<dbReference type="OrthoDB" id="3242359at2759"/>
<proteinExistence type="predicted"/>
<evidence type="ECO:0000313" key="2">
    <source>
        <dbReference type="EMBL" id="MBW0519346.1"/>
    </source>
</evidence>
<name>A0A9Q3EBI2_9BASI</name>
<dbReference type="EMBL" id="AVOT02027339">
    <property type="protein sequence ID" value="MBW0519346.1"/>
    <property type="molecule type" value="Genomic_DNA"/>
</dbReference>
<dbReference type="AlphaFoldDB" id="A0A9Q3EBI2"/>
<keyword evidence="3" id="KW-1185">Reference proteome</keyword>
<dbReference type="GO" id="GO:0003676">
    <property type="term" value="F:nucleic acid binding"/>
    <property type="evidence" value="ECO:0007669"/>
    <property type="project" value="InterPro"/>
</dbReference>
<organism evidence="2 3">
    <name type="scientific">Austropuccinia psidii MF-1</name>
    <dbReference type="NCBI Taxonomy" id="1389203"/>
    <lineage>
        <taxon>Eukaryota</taxon>
        <taxon>Fungi</taxon>
        <taxon>Dikarya</taxon>
        <taxon>Basidiomycota</taxon>
        <taxon>Pucciniomycotina</taxon>
        <taxon>Pucciniomycetes</taxon>
        <taxon>Pucciniales</taxon>
        <taxon>Sphaerophragmiaceae</taxon>
        <taxon>Austropuccinia</taxon>
    </lineage>
</organism>
<feature type="compositionally biased region" description="Polar residues" evidence="1">
    <location>
        <begin position="8"/>
        <end position="20"/>
    </location>
</feature>
<reference evidence="2" key="1">
    <citation type="submission" date="2021-03" db="EMBL/GenBank/DDBJ databases">
        <title>Draft genome sequence of rust myrtle Austropuccinia psidii MF-1, a brazilian biotype.</title>
        <authorList>
            <person name="Quecine M.C."/>
            <person name="Pachon D.M.R."/>
            <person name="Bonatelli M.L."/>
            <person name="Correr F.H."/>
            <person name="Franceschini L.M."/>
            <person name="Leite T.F."/>
            <person name="Margarido G.R.A."/>
            <person name="Almeida C.A."/>
            <person name="Ferrarezi J.A."/>
            <person name="Labate C.A."/>
        </authorList>
    </citation>
    <scope>NUCLEOTIDE SEQUENCE</scope>
    <source>
        <strain evidence="2">MF-1</strain>
    </source>
</reference>
<dbReference type="Gene3D" id="3.30.420.10">
    <property type="entry name" value="Ribonuclease H-like superfamily/Ribonuclease H"/>
    <property type="match status" value="1"/>
</dbReference>
<accession>A0A9Q3EBI2</accession>
<dbReference type="Proteomes" id="UP000765509">
    <property type="component" value="Unassembled WGS sequence"/>
</dbReference>
<evidence type="ECO:0008006" key="4">
    <source>
        <dbReference type="Google" id="ProtNLM"/>
    </source>
</evidence>
<gene>
    <name evidence="2" type="ORF">O181_059061</name>
</gene>
<evidence type="ECO:0000256" key="1">
    <source>
        <dbReference type="SAM" id="MobiDB-lite"/>
    </source>
</evidence>
<dbReference type="InterPro" id="IPR036397">
    <property type="entry name" value="RNaseH_sf"/>
</dbReference>
<protein>
    <recommendedName>
        <fullName evidence="4">Tc1-like transposase DDE domain-containing protein</fullName>
    </recommendedName>
</protein>
<evidence type="ECO:0000313" key="3">
    <source>
        <dbReference type="Proteomes" id="UP000765509"/>
    </source>
</evidence>
<comment type="caution">
    <text evidence="2">The sequence shown here is derived from an EMBL/GenBank/DDBJ whole genome shotgun (WGS) entry which is preliminary data.</text>
</comment>